<dbReference type="AlphaFoldDB" id="A0A401IDF1"/>
<comment type="caution">
    <text evidence="1">The sequence shown here is derived from an EMBL/GenBank/DDBJ whole genome shotgun (WGS) entry which is preliminary data.</text>
</comment>
<reference evidence="2" key="1">
    <citation type="submission" date="2017-05" db="EMBL/GenBank/DDBJ databases">
        <title>Physiological properties and genetic analysis related to exopolysaccharide production of fresh-water unicellular cyanobacterium Aphanothece sacrum, Suizenji Nori, that has been cultured as a food source in Japan.</title>
        <authorList>
            <person name="Kanesaki Y."/>
            <person name="Yoshikawa S."/>
            <person name="Ohki K."/>
        </authorList>
    </citation>
    <scope>NUCLEOTIDE SEQUENCE [LARGE SCALE GENOMIC DNA]</scope>
    <source>
        <strain evidence="2">FPU1</strain>
    </source>
</reference>
<dbReference type="GO" id="GO:0016740">
    <property type="term" value="F:transferase activity"/>
    <property type="evidence" value="ECO:0007669"/>
    <property type="project" value="UniProtKB-KW"/>
</dbReference>
<sequence length="88" mass="10055">MQATKVKGIINQEGKLIIEDPINLVPGEVEVIVLQSINLQTEQLSVPKRQSPSQVKALKEWFENTQPTSADFDPEQAKWEYLKEKHNL</sequence>
<protein>
    <submittedName>
        <fullName evidence="1">DNA repair nucleotidyltransferase</fullName>
    </submittedName>
</protein>
<dbReference type="OrthoDB" id="573726at2"/>
<proteinExistence type="predicted"/>
<gene>
    <name evidence="1" type="ORF">AsFPU1_0664</name>
</gene>
<keyword evidence="1" id="KW-0808">Transferase</keyword>
<dbReference type="RefSeq" id="WP_124977793.1">
    <property type="nucleotide sequence ID" value="NZ_BDQK01000001.1"/>
</dbReference>
<keyword evidence="2" id="KW-1185">Reference proteome</keyword>
<name>A0A401IDF1_APHSA</name>
<dbReference type="Proteomes" id="UP000287247">
    <property type="component" value="Unassembled WGS sequence"/>
</dbReference>
<evidence type="ECO:0000313" key="2">
    <source>
        <dbReference type="Proteomes" id="UP000287247"/>
    </source>
</evidence>
<organism evidence="1 2">
    <name type="scientific">Aphanothece sacrum FPU1</name>
    <dbReference type="NCBI Taxonomy" id="1920663"/>
    <lineage>
        <taxon>Bacteria</taxon>
        <taxon>Bacillati</taxon>
        <taxon>Cyanobacteriota</taxon>
        <taxon>Cyanophyceae</taxon>
        <taxon>Oscillatoriophycideae</taxon>
        <taxon>Chroococcales</taxon>
        <taxon>Aphanothecaceae</taxon>
        <taxon>Aphanothece</taxon>
    </lineage>
</organism>
<evidence type="ECO:0000313" key="1">
    <source>
        <dbReference type="EMBL" id="GBF79271.1"/>
    </source>
</evidence>
<dbReference type="EMBL" id="BDQK01000001">
    <property type="protein sequence ID" value="GBF79271.1"/>
    <property type="molecule type" value="Genomic_DNA"/>
</dbReference>
<accession>A0A401IDF1</accession>